<gene>
    <name evidence="3" type="ORF">AR543_01685</name>
</gene>
<keyword evidence="1" id="KW-0812">Transmembrane</keyword>
<feature type="transmembrane region" description="Helical" evidence="1">
    <location>
        <begin position="53"/>
        <end position="83"/>
    </location>
</feature>
<reference evidence="4" key="1">
    <citation type="submission" date="2015-10" db="EMBL/GenBank/DDBJ databases">
        <title>Genome of Paenibacillus bovis sp. nov.</title>
        <authorList>
            <person name="Wu Z."/>
            <person name="Gao C."/>
            <person name="Liu Z."/>
            <person name="Zheng H."/>
        </authorList>
    </citation>
    <scope>NUCLEOTIDE SEQUENCE [LARGE SCALE GENOMIC DNA]</scope>
    <source>
        <strain evidence="4">BD3526</strain>
    </source>
</reference>
<evidence type="ECO:0000256" key="1">
    <source>
        <dbReference type="SAM" id="Phobius"/>
    </source>
</evidence>
<dbReference type="OrthoDB" id="9782395at2"/>
<dbReference type="CDD" id="cd06259">
    <property type="entry name" value="YdcF-like"/>
    <property type="match status" value="1"/>
</dbReference>
<dbReference type="InterPro" id="IPR003848">
    <property type="entry name" value="DUF218"/>
</dbReference>
<accession>A0A172ZB72</accession>
<dbReference type="PANTHER" id="PTHR30336:SF18">
    <property type="entry name" value="MEMBRANE PROTEIN"/>
    <property type="match status" value="1"/>
</dbReference>
<sequence length="339" mass="37664">MYILGMAGLCLVMFVISYTQDRRRLQNGVFLTIGIILLLFGLVLYAMNHLAGHVPYIAVLLILILLLLAPVVVLGIGVALIYNGRILLRKEGWKLPNLLSMLTGFGILVLPPLVLIAPYNSVLAPFVIVVQLCVAYFGLLFICYLVSSLLYNFHRPRYRPDFIIVLGSGLIRNKVPPLLASRLDQGIDVYLRHQDGEPPRIVVSGGQGSDEQTAEGEAMGQYLLEKGIPADHIIIENESANTLQNMRLSRQKMDELMGGKPYSCIFVTNNFHLFRAGIYARQAGIQGDGVGSYTALYYLPNAFIREYIAIIVMHRRIHIRIIAAGLILAMMAVLVLMIV</sequence>
<protein>
    <recommendedName>
        <fullName evidence="2">DUF218 domain-containing protein</fullName>
    </recommendedName>
</protein>
<dbReference type="EMBL" id="CP013023">
    <property type="protein sequence ID" value="ANF94868.1"/>
    <property type="molecule type" value="Genomic_DNA"/>
</dbReference>
<name>A0A172ZB72_9BACL</name>
<dbReference type="GO" id="GO:0005886">
    <property type="term" value="C:plasma membrane"/>
    <property type="evidence" value="ECO:0007669"/>
    <property type="project" value="TreeGrafter"/>
</dbReference>
<dbReference type="GO" id="GO:0000270">
    <property type="term" value="P:peptidoglycan metabolic process"/>
    <property type="evidence" value="ECO:0007669"/>
    <property type="project" value="TreeGrafter"/>
</dbReference>
<dbReference type="RefSeq" id="WP_060531267.1">
    <property type="nucleotide sequence ID" value="NZ_CP013023.1"/>
</dbReference>
<evidence type="ECO:0000259" key="2">
    <source>
        <dbReference type="Pfam" id="PF02698"/>
    </source>
</evidence>
<feature type="transmembrane region" description="Helical" evidence="1">
    <location>
        <begin position="123"/>
        <end position="151"/>
    </location>
</feature>
<dbReference type="AlphaFoldDB" id="A0A172ZB72"/>
<dbReference type="STRING" id="1616788.AR543_01685"/>
<dbReference type="InterPro" id="IPR014729">
    <property type="entry name" value="Rossmann-like_a/b/a_fold"/>
</dbReference>
<proteinExistence type="predicted"/>
<feature type="transmembrane region" description="Helical" evidence="1">
    <location>
        <begin position="95"/>
        <end position="117"/>
    </location>
</feature>
<dbReference type="GO" id="GO:0043164">
    <property type="term" value="P:Gram-negative-bacterium-type cell wall biogenesis"/>
    <property type="evidence" value="ECO:0007669"/>
    <property type="project" value="TreeGrafter"/>
</dbReference>
<dbReference type="Pfam" id="PF02698">
    <property type="entry name" value="DUF218"/>
    <property type="match status" value="1"/>
</dbReference>
<feature type="transmembrane region" description="Helical" evidence="1">
    <location>
        <begin position="28"/>
        <end position="47"/>
    </location>
</feature>
<evidence type="ECO:0000313" key="4">
    <source>
        <dbReference type="Proteomes" id="UP000078148"/>
    </source>
</evidence>
<dbReference type="PANTHER" id="PTHR30336">
    <property type="entry name" value="INNER MEMBRANE PROTEIN, PROBABLE PERMEASE"/>
    <property type="match status" value="1"/>
</dbReference>
<dbReference type="Proteomes" id="UP000078148">
    <property type="component" value="Chromosome"/>
</dbReference>
<dbReference type="InterPro" id="IPR051599">
    <property type="entry name" value="Cell_Envelope_Assoc"/>
</dbReference>
<dbReference type="KEGG" id="pbv:AR543_01685"/>
<organism evidence="3 4">
    <name type="scientific">Paenibacillus bovis</name>
    <dbReference type="NCBI Taxonomy" id="1616788"/>
    <lineage>
        <taxon>Bacteria</taxon>
        <taxon>Bacillati</taxon>
        <taxon>Bacillota</taxon>
        <taxon>Bacilli</taxon>
        <taxon>Bacillales</taxon>
        <taxon>Paenibacillaceae</taxon>
        <taxon>Paenibacillus</taxon>
    </lineage>
</organism>
<reference evidence="3 4" key="2">
    <citation type="journal article" date="2016" name="Int. J. Syst. Evol. Microbiol.">
        <title>Paenibacillus bovis sp. nov., isolated from raw yak (Bos grunniens) milk.</title>
        <authorList>
            <person name="Gao C."/>
            <person name="Han J."/>
            <person name="Liu Z."/>
            <person name="Xu X."/>
            <person name="Hang F."/>
            <person name="Wu Z."/>
        </authorList>
    </citation>
    <scope>NUCLEOTIDE SEQUENCE [LARGE SCALE GENOMIC DNA]</scope>
    <source>
        <strain evidence="3 4">BD3526</strain>
    </source>
</reference>
<keyword evidence="1" id="KW-0472">Membrane</keyword>
<feature type="domain" description="DUF218" evidence="2">
    <location>
        <begin position="161"/>
        <end position="309"/>
    </location>
</feature>
<keyword evidence="1" id="KW-1133">Transmembrane helix</keyword>
<feature type="transmembrane region" description="Helical" evidence="1">
    <location>
        <begin position="317"/>
        <end position="338"/>
    </location>
</feature>
<keyword evidence="4" id="KW-1185">Reference proteome</keyword>
<evidence type="ECO:0000313" key="3">
    <source>
        <dbReference type="EMBL" id="ANF94868.1"/>
    </source>
</evidence>
<dbReference type="Gene3D" id="3.40.50.620">
    <property type="entry name" value="HUPs"/>
    <property type="match status" value="1"/>
</dbReference>